<name>A0A640VMN7_9RHOB</name>
<gene>
    <name evidence="2" type="ORF">So717_04430</name>
</gene>
<protein>
    <recommendedName>
        <fullName evidence="4">VWFA domain-containing protein</fullName>
    </recommendedName>
</protein>
<proteinExistence type="predicted"/>
<organism evidence="2 3">
    <name type="scientific">Roseobacter cerasinus</name>
    <dbReference type="NCBI Taxonomy" id="2602289"/>
    <lineage>
        <taxon>Bacteria</taxon>
        <taxon>Pseudomonadati</taxon>
        <taxon>Pseudomonadota</taxon>
        <taxon>Alphaproteobacteria</taxon>
        <taxon>Rhodobacterales</taxon>
        <taxon>Roseobacteraceae</taxon>
        <taxon>Roseobacter</taxon>
    </lineage>
</organism>
<evidence type="ECO:0008006" key="4">
    <source>
        <dbReference type="Google" id="ProtNLM"/>
    </source>
</evidence>
<dbReference type="InterPro" id="IPR036465">
    <property type="entry name" value="vWFA_dom_sf"/>
</dbReference>
<evidence type="ECO:0000313" key="2">
    <source>
        <dbReference type="EMBL" id="GFE48690.1"/>
    </source>
</evidence>
<keyword evidence="3" id="KW-1185">Reference proteome</keyword>
<evidence type="ECO:0000313" key="3">
    <source>
        <dbReference type="Proteomes" id="UP000436522"/>
    </source>
</evidence>
<feature type="chain" id="PRO_5024808865" description="VWFA domain-containing protein" evidence="1">
    <location>
        <begin position="30"/>
        <end position="331"/>
    </location>
</feature>
<keyword evidence="1" id="KW-0732">Signal</keyword>
<dbReference type="EMBL" id="BLIV01000001">
    <property type="protein sequence ID" value="GFE48690.1"/>
    <property type="molecule type" value="Genomic_DNA"/>
</dbReference>
<comment type="caution">
    <text evidence="2">The sequence shown here is derived from an EMBL/GenBank/DDBJ whole genome shotgun (WGS) entry which is preliminary data.</text>
</comment>
<feature type="signal peptide" evidence="1">
    <location>
        <begin position="1"/>
        <end position="29"/>
    </location>
</feature>
<dbReference type="Pfam" id="PF06707">
    <property type="entry name" value="DUF1194"/>
    <property type="match status" value="1"/>
</dbReference>
<sequence>MRTRPEFCFPCQPLRWLMGLTLLSLVTLAPDPASTEGALMPRYASGQVDIHNPSRVDVALVLAVDVSSSVKSHERRFQREAYAAALADPRVASMALGGGAGRVAISYMEWSGRHYQRVHLPMRIMSTPEQLATFAADILAIEDRNADPMYVQPTAIGNALLAAEQVMATLNVPARDYVIDISGDGVLNDGMGILAVRDQLLAMGLTVNGLPIEITHGETNTDRTALDRVSHYYEDCVIGGPGAFHLVARGFEDVRETLIMKLMLEMAEMQPDERSQIAQAWNQSDDGVVAQILPANMIELAPPGGSAPQRRAPADCGETRVSSANPFMIVP</sequence>
<dbReference type="SUPFAM" id="SSF53300">
    <property type="entry name" value="vWA-like"/>
    <property type="match status" value="1"/>
</dbReference>
<dbReference type="Proteomes" id="UP000436522">
    <property type="component" value="Unassembled WGS sequence"/>
</dbReference>
<evidence type="ECO:0000256" key="1">
    <source>
        <dbReference type="SAM" id="SignalP"/>
    </source>
</evidence>
<dbReference type="InterPro" id="IPR010607">
    <property type="entry name" value="DUF1194"/>
</dbReference>
<accession>A0A640VMN7</accession>
<reference evidence="2 3" key="1">
    <citation type="submission" date="2019-12" db="EMBL/GenBank/DDBJ databases">
        <title>Roseobacter cerasinus sp. nov., isolated from seawater around aquaculture.</title>
        <authorList>
            <person name="Muramatsu S."/>
            <person name="Takabe Y."/>
            <person name="Mori K."/>
            <person name="Takaichi S."/>
            <person name="Hanada S."/>
        </authorList>
    </citation>
    <scope>NUCLEOTIDE SEQUENCE [LARGE SCALE GENOMIC DNA]</scope>
    <source>
        <strain evidence="2 3">AI77</strain>
    </source>
</reference>
<dbReference type="AlphaFoldDB" id="A0A640VMN7"/>